<dbReference type="VEuPathDB" id="TrichDB:TRFO_40517"/>
<organism evidence="15 16">
    <name type="scientific">Tritrichomonas foetus</name>
    <dbReference type="NCBI Taxonomy" id="1144522"/>
    <lineage>
        <taxon>Eukaryota</taxon>
        <taxon>Metamonada</taxon>
        <taxon>Parabasalia</taxon>
        <taxon>Tritrichomonadida</taxon>
        <taxon>Tritrichomonadidae</taxon>
        <taxon>Tritrichomonas</taxon>
    </lineage>
</organism>
<gene>
    <name evidence="15" type="ORF">TRFO_40517</name>
</gene>
<comment type="pathway">
    <text evidence="3">Carbohydrate degradation; glycolysis; D-glyceraldehyde 3-phosphate and glycerone phosphate from D-glucose: step 3/4.</text>
</comment>
<keyword evidence="8" id="KW-0547">Nucleotide-binding</keyword>
<dbReference type="GO" id="GO:0042802">
    <property type="term" value="F:identical protein binding"/>
    <property type="evidence" value="ECO:0007669"/>
    <property type="project" value="TreeGrafter"/>
</dbReference>
<dbReference type="PANTHER" id="PTHR13697:SF4">
    <property type="entry name" value="ATP-DEPENDENT 6-PHOSPHOFRUCTOKINASE"/>
    <property type="match status" value="1"/>
</dbReference>
<sequence>MSQDAFAVVSSGTDNSGINAAIRAAVRTAASQGARVFGVRNGFRGFLEDNLINLTSRDVSGKIGKAGCFLGTTKPSNMLSGDNLSLAIKNLKKRNVKGVVVIGGLNSLRNSRKLMEHGINVMGVPSTIQDDIAGTDIALGVDTAVNNIVKCIDRIRGSSSSRDKTFIVQVEGRTCGSLALRSSIVSGADFCLIPEMPFSDLDHLVKKMAMFSLKGKNQCLTILSGGWKPGIEELTQYLEAHQHETDLYVRTTVLGYVQRGGPPTGYDRLLGTRMGNLAMSELIEGKTGQMIALREGKVVSVPFEESLDKEKVADQDLIRLFKSTR</sequence>
<dbReference type="Pfam" id="PF00365">
    <property type="entry name" value="PFK"/>
    <property type="match status" value="1"/>
</dbReference>
<evidence type="ECO:0000256" key="2">
    <source>
        <dbReference type="ARBA" id="ARBA00004496"/>
    </source>
</evidence>
<dbReference type="PIRSF" id="PIRSF000532">
    <property type="entry name" value="ATP_PFK_prok"/>
    <property type="match status" value="1"/>
</dbReference>
<evidence type="ECO:0000256" key="3">
    <source>
        <dbReference type="ARBA" id="ARBA00004679"/>
    </source>
</evidence>
<keyword evidence="6" id="KW-0808">Transferase</keyword>
<keyword evidence="5" id="KW-0963">Cytoplasm</keyword>
<comment type="catalytic activity">
    <reaction evidence="13">
        <text>beta-D-fructose 6-phosphate + ATP = beta-D-fructose 1,6-bisphosphate + ADP + H(+)</text>
        <dbReference type="Rhea" id="RHEA:16109"/>
        <dbReference type="ChEBI" id="CHEBI:15378"/>
        <dbReference type="ChEBI" id="CHEBI:30616"/>
        <dbReference type="ChEBI" id="CHEBI:32966"/>
        <dbReference type="ChEBI" id="CHEBI:57634"/>
        <dbReference type="ChEBI" id="CHEBI:456216"/>
        <dbReference type="EC" id="2.7.1.11"/>
    </reaction>
</comment>
<dbReference type="GO" id="GO:0016208">
    <property type="term" value="F:AMP binding"/>
    <property type="evidence" value="ECO:0007669"/>
    <property type="project" value="TreeGrafter"/>
</dbReference>
<evidence type="ECO:0000256" key="13">
    <source>
        <dbReference type="ARBA" id="ARBA00048070"/>
    </source>
</evidence>
<evidence type="ECO:0000256" key="4">
    <source>
        <dbReference type="ARBA" id="ARBA00012055"/>
    </source>
</evidence>
<feature type="domain" description="Phosphofructokinase" evidence="14">
    <location>
        <begin position="6"/>
        <end position="279"/>
    </location>
</feature>
<dbReference type="Gene3D" id="3.40.50.450">
    <property type="match status" value="1"/>
</dbReference>
<evidence type="ECO:0000259" key="14">
    <source>
        <dbReference type="Pfam" id="PF00365"/>
    </source>
</evidence>
<dbReference type="InterPro" id="IPR000023">
    <property type="entry name" value="Phosphofructokinase_dom"/>
</dbReference>
<name>A0A1J4J1B7_9EUKA</name>
<dbReference type="InterPro" id="IPR035966">
    <property type="entry name" value="PKF_sf"/>
</dbReference>
<dbReference type="GO" id="GO:0061621">
    <property type="term" value="P:canonical glycolysis"/>
    <property type="evidence" value="ECO:0007669"/>
    <property type="project" value="TreeGrafter"/>
</dbReference>
<evidence type="ECO:0000256" key="6">
    <source>
        <dbReference type="ARBA" id="ARBA00022679"/>
    </source>
</evidence>
<dbReference type="GO" id="GO:0003872">
    <property type="term" value="F:6-phosphofructokinase activity"/>
    <property type="evidence" value="ECO:0007669"/>
    <property type="project" value="UniProtKB-EC"/>
</dbReference>
<evidence type="ECO:0000256" key="8">
    <source>
        <dbReference type="ARBA" id="ARBA00022741"/>
    </source>
</evidence>
<keyword evidence="12" id="KW-0324">Glycolysis</keyword>
<dbReference type="GeneID" id="94847956"/>
<keyword evidence="9" id="KW-0418">Kinase</keyword>
<reference evidence="15" key="1">
    <citation type="submission" date="2016-10" db="EMBL/GenBank/DDBJ databases">
        <authorList>
            <person name="Benchimol M."/>
            <person name="Almeida L.G."/>
            <person name="Vasconcelos A.T."/>
            <person name="Perreira-Neves A."/>
            <person name="Rosa I.A."/>
            <person name="Tasca T."/>
            <person name="Bogo M.R."/>
            <person name="de Souza W."/>
        </authorList>
    </citation>
    <scope>NUCLEOTIDE SEQUENCE [LARGE SCALE GENOMIC DNA]</scope>
    <source>
        <strain evidence="15">K</strain>
    </source>
</reference>
<proteinExistence type="predicted"/>
<dbReference type="Proteomes" id="UP000179807">
    <property type="component" value="Unassembled WGS sequence"/>
</dbReference>
<dbReference type="PRINTS" id="PR00476">
    <property type="entry name" value="PHFRCTKINASE"/>
</dbReference>
<comment type="cofactor">
    <cofactor evidence="1">
        <name>Mg(2+)</name>
        <dbReference type="ChEBI" id="CHEBI:18420"/>
    </cofactor>
</comment>
<dbReference type="PANTHER" id="PTHR13697">
    <property type="entry name" value="PHOSPHOFRUCTOKINASE"/>
    <property type="match status" value="1"/>
</dbReference>
<protein>
    <recommendedName>
        <fullName evidence="4">6-phosphofructokinase</fullName>
        <ecNumber evidence="4">2.7.1.11</ecNumber>
    </recommendedName>
</protein>
<dbReference type="EC" id="2.7.1.11" evidence="4"/>
<evidence type="ECO:0000256" key="5">
    <source>
        <dbReference type="ARBA" id="ARBA00022490"/>
    </source>
</evidence>
<evidence type="ECO:0000256" key="7">
    <source>
        <dbReference type="ARBA" id="ARBA00022723"/>
    </source>
</evidence>
<dbReference type="InterPro" id="IPR022953">
    <property type="entry name" value="ATP_PFK"/>
</dbReference>
<dbReference type="RefSeq" id="XP_068346347.1">
    <property type="nucleotide sequence ID" value="XM_068513252.1"/>
</dbReference>
<dbReference type="SUPFAM" id="SSF53784">
    <property type="entry name" value="Phosphofructokinase"/>
    <property type="match status" value="1"/>
</dbReference>
<dbReference type="Gene3D" id="3.40.50.460">
    <property type="entry name" value="Phosphofructokinase domain"/>
    <property type="match status" value="1"/>
</dbReference>
<evidence type="ECO:0000256" key="11">
    <source>
        <dbReference type="ARBA" id="ARBA00022842"/>
    </source>
</evidence>
<dbReference type="GO" id="GO:0070095">
    <property type="term" value="F:fructose-6-phosphate binding"/>
    <property type="evidence" value="ECO:0007669"/>
    <property type="project" value="TreeGrafter"/>
</dbReference>
<dbReference type="EMBL" id="MLAK01001425">
    <property type="protein sequence ID" value="OHS93210.1"/>
    <property type="molecule type" value="Genomic_DNA"/>
</dbReference>
<dbReference type="UniPathway" id="UPA00109">
    <property type="reaction ID" value="UER00182"/>
</dbReference>
<keyword evidence="10" id="KW-0067">ATP-binding</keyword>
<dbReference type="AlphaFoldDB" id="A0A1J4J1B7"/>
<evidence type="ECO:0000256" key="1">
    <source>
        <dbReference type="ARBA" id="ARBA00001946"/>
    </source>
</evidence>
<dbReference type="GO" id="GO:0005945">
    <property type="term" value="C:6-phosphofructokinase complex"/>
    <property type="evidence" value="ECO:0007669"/>
    <property type="project" value="TreeGrafter"/>
</dbReference>
<keyword evidence="7" id="KW-0479">Metal-binding</keyword>
<evidence type="ECO:0000256" key="12">
    <source>
        <dbReference type="ARBA" id="ARBA00023152"/>
    </source>
</evidence>
<dbReference type="NCBIfam" id="NF002872">
    <property type="entry name" value="PRK03202.1"/>
    <property type="match status" value="1"/>
</dbReference>
<accession>A0A1J4J1B7</accession>
<keyword evidence="11" id="KW-0460">Magnesium</keyword>
<dbReference type="InterPro" id="IPR012003">
    <property type="entry name" value="ATP_PFK_prok-type"/>
</dbReference>
<dbReference type="GO" id="GO:0005524">
    <property type="term" value="F:ATP binding"/>
    <property type="evidence" value="ECO:0007669"/>
    <property type="project" value="UniProtKB-KW"/>
</dbReference>
<dbReference type="OrthoDB" id="537915at2759"/>
<evidence type="ECO:0000256" key="9">
    <source>
        <dbReference type="ARBA" id="ARBA00022777"/>
    </source>
</evidence>
<evidence type="ECO:0000313" key="16">
    <source>
        <dbReference type="Proteomes" id="UP000179807"/>
    </source>
</evidence>
<dbReference type="GO" id="GO:0046872">
    <property type="term" value="F:metal ion binding"/>
    <property type="evidence" value="ECO:0007669"/>
    <property type="project" value="UniProtKB-KW"/>
</dbReference>
<evidence type="ECO:0000256" key="10">
    <source>
        <dbReference type="ARBA" id="ARBA00022840"/>
    </source>
</evidence>
<evidence type="ECO:0000313" key="15">
    <source>
        <dbReference type="EMBL" id="OHS93210.1"/>
    </source>
</evidence>
<comment type="subcellular location">
    <subcellularLocation>
        <location evidence="2">Cytoplasm</location>
    </subcellularLocation>
</comment>
<comment type="caution">
    <text evidence="15">The sequence shown here is derived from an EMBL/GenBank/DDBJ whole genome shotgun (WGS) entry which is preliminary data.</text>
</comment>
<dbReference type="GO" id="GO:0030388">
    <property type="term" value="P:fructose 1,6-bisphosphate metabolic process"/>
    <property type="evidence" value="ECO:0007669"/>
    <property type="project" value="TreeGrafter"/>
</dbReference>
<keyword evidence="16" id="KW-1185">Reference proteome</keyword>
<dbReference type="GO" id="GO:0006002">
    <property type="term" value="P:fructose 6-phosphate metabolic process"/>
    <property type="evidence" value="ECO:0007669"/>
    <property type="project" value="InterPro"/>
</dbReference>
<dbReference type="GO" id="GO:0048029">
    <property type="term" value="F:monosaccharide binding"/>
    <property type="evidence" value="ECO:0007669"/>
    <property type="project" value="TreeGrafter"/>
</dbReference>